<evidence type="ECO:0000256" key="3">
    <source>
        <dbReference type="ARBA" id="ARBA00022553"/>
    </source>
</evidence>
<dbReference type="Proteomes" id="UP000320055">
    <property type="component" value="Unassembled WGS sequence"/>
</dbReference>
<evidence type="ECO:0000256" key="6">
    <source>
        <dbReference type="ARBA" id="ARBA00023012"/>
    </source>
</evidence>
<sequence length="59" mass="6664">MKPTMVKEIFRPFKSFKPRNEGQGLGLSLAKETIARHQGSIEVRTVEGKESTFVLTFPL</sequence>
<dbReference type="GO" id="GO:0004673">
    <property type="term" value="F:protein histidine kinase activity"/>
    <property type="evidence" value="ECO:0007669"/>
    <property type="project" value="UniProtKB-EC"/>
</dbReference>
<comment type="catalytic activity">
    <reaction evidence="1">
        <text>ATP + protein L-histidine = ADP + protein N-phospho-L-histidine.</text>
        <dbReference type="EC" id="2.7.13.3"/>
    </reaction>
</comment>
<accession>A0A563VKZ2</accession>
<dbReference type="PANTHER" id="PTHR43304:SF1">
    <property type="entry name" value="PAC DOMAIN-CONTAINING PROTEIN"/>
    <property type="match status" value="1"/>
</dbReference>
<keyword evidence="4" id="KW-0808">Transferase</keyword>
<evidence type="ECO:0000313" key="9">
    <source>
        <dbReference type="Proteomes" id="UP000320055"/>
    </source>
</evidence>
<dbReference type="AlphaFoldDB" id="A0A563VKZ2"/>
<keyword evidence="6" id="KW-0902">Two-component regulatory system</keyword>
<dbReference type="InterPro" id="IPR005467">
    <property type="entry name" value="His_kinase_dom"/>
</dbReference>
<gene>
    <name evidence="8" type="ORF">H1P_1330007</name>
</gene>
<keyword evidence="3" id="KW-0597">Phosphoprotein</keyword>
<dbReference type="InterPro" id="IPR003594">
    <property type="entry name" value="HATPase_dom"/>
</dbReference>
<dbReference type="PANTHER" id="PTHR43304">
    <property type="entry name" value="PHYTOCHROME-LIKE PROTEIN CPH1"/>
    <property type="match status" value="1"/>
</dbReference>
<dbReference type="EMBL" id="CAACVJ010000039">
    <property type="protein sequence ID" value="VEP12088.1"/>
    <property type="molecule type" value="Genomic_DNA"/>
</dbReference>
<organism evidence="8 9">
    <name type="scientific">Hyella patelloides LEGE 07179</name>
    <dbReference type="NCBI Taxonomy" id="945734"/>
    <lineage>
        <taxon>Bacteria</taxon>
        <taxon>Bacillati</taxon>
        <taxon>Cyanobacteriota</taxon>
        <taxon>Cyanophyceae</taxon>
        <taxon>Pleurocapsales</taxon>
        <taxon>Hyellaceae</taxon>
        <taxon>Hyella</taxon>
    </lineage>
</organism>
<dbReference type="Gene3D" id="3.30.565.10">
    <property type="entry name" value="Histidine kinase-like ATPase, C-terminal domain"/>
    <property type="match status" value="1"/>
</dbReference>
<feature type="domain" description="Histidine kinase" evidence="7">
    <location>
        <begin position="1"/>
        <end position="59"/>
    </location>
</feature>
<dbReference type="InterPro" id="IPR004358">
    <property type="entry name" value="Sig_transdc_His_kin-like_C"/>
</dbReference>
<evidence type="ECO:0000259" key="7">
    <source>
        <dbReference type="PROSITE" id="PS50109"/>
    </source>
</evidence>
<keyword evidence="9" id="KW-1185">Reference proteome</keyword>
<evidence type="ECO:0000256" key="2">
    <source>
        <dbReference type="ARBA" id="ARBA00012438"/>
    </source>
</evidence>
<evidence type="ECO:0000256" key="5">
    <source>
        <dbReference type="ARBA" id="ARBA00022777"/>
    </source>
</evidence>
<reference evidence="8 9" key="1">
    <citation type="submission" date="2019-01" db="EMBL/GenBank/DDBJ databases">
        <authorList>
            <person name="Brito A."/>
        </authorList>
    </citation>
    <scope>NUCLEOTIDE SEQUENCE [LARGE SCALE GENOMIC DNA]</scope>
    <source>
        <strain evidence="8">1</strain>
    </source>
</reference>
<proteinExistence type="predicted"/>
<evidence type="ECO:0000256" key="1">
    <source>
        <dbReference type="ARBA" id="ARBA00000085"/>
    </source>
</evidence>
<dbReference type="EC" id="2.7.13.3" evidence="2"/>
<dbReference type="Pfam" id="PF02518">
    <property type="entry name" value="HATPase_c"/>
    <property type="match status" value="1"/>
</dbReference>
<dbReference type="SUPFAM" id="SSF55874">
    <property type="entry name" value="ATPase domain of HSP90 chaperone/DNA topoisomerase II/histidine kinase"/>
    <property type="match status" value="1"/>
</dbReference>
<dbReference type="InterPro" id="IPR036890">
    <property type="entry name" value="HATPase_C_sf"/>
</dbReference>
<dbReference type="RefSeq" id="WP_246141788.1">
    <property type="nucleotide sequence ID" value="NZ_LR213885.1"/>
</dbReference>
<dbReference type="GO" id="GO:0000160">
    <property type="term" value="P:phosphorelay signal transduction system"/>
    <property type="evidence" value="ECO:0007669"/>
    <property type="project" value="UniProtKB-KW"/>
</dbReference>
<dbReference type="InterPro" id="IPR052162">
    <property type="entry name" value="Sensor_kinase/Photoreceptor"/>
</dbReference>
<name>A0A563VKZ2_9CYAN</name>
<evidence type="ECO:0000313" key="8">
    <source>
        <dbReference type="EMBL" id="VEP12088.1"/>
    </source>
</evidence>
<evidence type="ECO:0000256" key="4">
    <source>
        <dbReference type="ARBA" id="ARBA00022679"/>
    </source>
</evidence>
<dbReference type="PRINTS" id="PR00344">
    <property type="entry name" value="BCTRLSENSOR"/>
</dbReference>
<dbReference type="PROSITE" id="PS50109">
    <property type="entry name" value="HIS_KIN"/>
    <property type="match status" value="1"/>
</dbReference>
<keyword evidence="5" id="KW-0418">Kinase</keyword>
<protein>
    <recommendedName>
        <fullName evidence="2">histidine kinase</fullName>
        <ecNumber evidence="2">2.7.13.3</ecNumber>
    </recommendedName>
</protein>